<dbReference type="Proteomes" id="UP000501408">
    <property type="component" value="Chromosome 1"/>
</dbReference>
<evidence type="ECO:0000313" key="2">
    <source>
        <dbReference type="Proteomes" id="UP000501408"/>
    </source>
</evidence>
<gene>
    <name evidence="1" type="ORF">HBA18_08330</name>
</gene>
<evidence type="ECO:0000313" key="1">
    <source>
        <dbReference type="EMBL" id="QIR06383.1"/>
    </source>
</evidence>
<sequence>METRKNPWEIPEWHSIGKEASLIRHLIGSGATSLGKANYADKIGEYYNAFFGLSVGIERLAKLILVVNYSLLNQGKMPNEKVVRKFGHNISDLVEAVDNISNEQELSLRYSKPTNSICKKVVECLDSFADARRGRYANFSSLGNPNLSSEEPIEKWWSIVAEEILKEHYYGKRVQHKVESNARVTHDIVTPFSMVLHTNETGEMMQDVFTASVRTGQTDIVQRYGRYYALSVVRWLSCVYVEIAEHASYKKQIDAFYGSWEHLQTYTVSDDFLKTRKVWPLT</sequence>
<accession>A0ABX6K7N8</accession>
<dbReference type="EMBL" id="CP050266">
    <property type="protein sequence ID" value="QIR06383.1"/>
    <property type="molecule type" value="Genomic_DNA"/>
</dbReference>
<dbReference type="RefSeq" id="WP_167314549.1">
    <property type="nucleotide sequence ID" value="NZ_CP050266.1"/>
</dbReference>
<protein>
    <submittedName>
        <fullName evidence="1">Uncharacterized protein</fullName>
    </submittedName>
</protein>
<reference evidence="1 2" key="1">
    <citation type="submission" date="2020-03" db="EMBL/GenBank/DDBJ databases">
        <title>Genome mining reveals the biosynthetic pathways of PHA and ectoines of the halophilic strain Salinivibrio costicola M318 isolated from fermented shrimp paste.</title>
        <authorList>
            <person name="Doan T.V."/>
            <person name="Tran L.T."/>
            <person name="Trieu T.A."/>
            <person name="Nguyen Q.V."/>
            <person name="Quach T.N."/>
            <person name="Phi T.Q."/>
            <person name="Kumar S."/>
        </authorList>
    </citation>
    <scope>NUCLEOTIDE SEQUENCE [LARGE SCALE GENOMIC DNA]</scope>
    <source>
        <strain evidence="1 2">M318</strain>
    </source>
</reference>
<proteinExistence type="predicted"/>
<name>A0ABX6K7N8_SALCS</name>
<keyword evidence="2" id="KW-1185">Reference proteome</keyword>
<organism evidence="1 2">
    <name type="scientific">Salinivibrio costicola</name>
    <name type="common">Vibrio costicola</name>
    <dbReference type="NCBI Taxonomy" id="51367"/>
    <lineage>
        <taxon>Bacteria</taxon>
        <taxon>Pseudomonadati</taxon>
        <taxon>Pseudomonadota</taxon>
        <taxon>Gammaproteobacteria</taxon>
        <taxon>Vibrionales</taxon>
        <taxon>Vibrionaceae</taxon>
        <taxon>Salinivibrio</taxon>
    </lineage>
</organism>